<dbReference type="RefSeq" id="YP_010081558.1">
    <property type="nucleotide sequence ID" value="NC_055019.1"/>
</dbReference>
<dbReference type="Proteomes" id="UP000296987">
    <property type="component" value="Segment"/>
</dbReference>
<organism evidence="1 2">
    <name type="scientific">Staphylococcus phage phiSP44-1</name>
    <dbReference type="NCBI Taxonomy" id="2491321"/>
    <lineage>
        <taxon>Viruses</taxon>
        <taxon>Duplodnaviria</taxon>
        <taxon>Heunggongvirae</taxon>
        <taxon>Uroviricota</taxon>
        <taxon>Caudoviricetes</taxon>
        <taxon>Coventryvirus</taxon>
        <taxon>Coventryvirus SP441</taxon>
    </lineage>
</organism>
<dbReference type="EMBL" id="MK075003">
    <property type="protein sequence ID" value="AZB66621.1"/>
    <property type="molecule type" value="Genomic_DNA"/>
</dbReference>
<evidence type="ECO:0000313" key="2">
    <source>
        <dbReference type="Proteomes" id="UP000296987"/>
    </source>
</evidence>
<reference evidence="1 2" key="1">
    <citation type="submission" date="2018-10" db="EMBL/GenBank/DDBJ databases">
        <title>Prophage of Staphylococcus pseudintermedius.</title>
        <authorList>
            <person name="Wipf J.R.K."/>
            <person name="Deutsch D.R."/>
            <person name="Fischetti V.A."/>
        </authorList>
    </citation>
    <scope>NUCLEOTIDE SEQUENCE [LARGE SCALE GENOMIC DNA]</scope>
    <source>
        <strain evidence="1 2">Staphylococcus pseudintermedius 14-29-44</strain>
    </source>
</reference>
<evidence type="ECO:0000313" key="1">
    <source>
        <dbReference type="EMBL" id="AZB66621.1"/>
    </source>
</evidence>
<protein>
    <submittedName>
        <fullName evidence="1">Rhs family protein</fullName>
    </submittedName>
</protein>
<sequence>MKNKIIVFILLLTFTISYSTNSAIALQEESIDSIGLEDNTINESLLDNMPDYIIEEEATIQPRVIGPIVKYVVKNGMTFYKSIKYAPKFPRNFRAVSGKTKHHNVNNKTLLAKLRKVEKGPWKKVYKDGYIGKKKVSVHYFQSKSGLVFDVKTKSGWSNK</sequence>
<proteinExistence type="predicted"/>
<dbReference type="GeneID" id="65070550"/>
<dbReference type="KEGG" id="vg:65070550"/>
<keyword evidence="2" id="KW-1185">Reference proteome</keyword>
<accession>A0A499SNM5</accession>
<name>A0A499SNM5_9CAUD</name>